<name>A0A520KRV7_METT2</name>
<gene>
    <name evidence="1" type="ORF">EF806_03845</name>
</gene>
<dbReference type="Proteomes" id="UP000317158">
    <property type="component" value="Unassembled WGS sequence"/>
</dbReference>
<dbReference type="AlphaFoldDB" id="A0A520KRV7"/>
<accession>A0A520KRV7</accession>
<sequence length="131" mass="15092">MKELTNLITINTSYSKEKAVEILKKNDYDCIFLDLARNQEDFMRAIAEGADYEFVIEKMNELGLVKEPEDAQDYKAAKPLFEILPSLKANYNTTIYCYKKDSSLFLSRDIALRILLLLTVRGRIGVIKTDE</sequence>
<organism evidence="1 2">
    <name type="scientific">Methanoliparum thermophilum</name>
    <dbReference type="NCBI Taxonomy" id="2491083"/>
    <lineage>
        <taxon>Archaea</taxon>
        <taxon>Methanobacteriati</taxon>
        <taxon>Methanobacteriota</taxon>
        <taxon>Candidatus Methanoliparia</taxon>
        <taxon>Candidatus Methanoliparales</taxon>
        <taxon>Candidatus Methanoliparaceae</taxon>
        <taxon>Candidatus Methanoliparum</taxon>
    </lineage>
</organism>
<comment type="caution">
    <text evidence="1">The sequence shown here is derived from an EMBL/GenBank/DDBJ whole genome shotgun (WGS) entry which is preliminary data.</text>
</comment>
<dbReference type="EMBL" id="RXIF01000006">
    <property type="protein sequence ID" value="RZN64487.1"/>
    <property type="molecule type" value="Genomic_DNA"/>
</dbReference>
<evidence type="ECO:0000313" key="2">
    <source>
        <dbReference type="Proteomes" id="UP000317158"/>
    </source>
</evidence>
<protein>
    <submittedName>
        <fullName evidence="1">Uncharacterized protein</fullName>
    </submittedName>
</protein>
<proteinExistence type="predicted"/>
<reference evidence="1 2" key="1">
    <citation type="journal article" date="2019" name="Nat. Microbiol.">
        <title>Wide diversity of methane and short-chain alkane metabolisms in uncultured archaea.</title>
        <authorList>
            <person name="Borrel G."/>
            <person name="Adam P.S."/>
            <person name="McKay L.J."/>
            <person name="Chen L.X."/>
            <person name="Sierra-Garcia I.N."/>
            <person name="Sieber C.M."/>
            <person name="Letourneur Q."/>
            <person name="Ghozlane A."/>
            <person name="Andersen G.L."/>
            <person name="Li W.J."/>
            <person name="Hallam S.J."/>
            <person name="Muyzer G."/>
            <person name="de Oliveira V.M."/>
            <person name="Inskeep W.P."/>
            <person name="Banfield J.F."/>
            <person name="Gribaldo S."/>
        </authorList>
    </citation>
    <scope>NUCLEOTIDE SEQUENCE [LARGE SCALE GENOMIC DNA]</scope>
    <source>
        <strain evidence="1">NM1a</strain>
    </source>
</reference>
<evidence type="ECO:0000313" key="1">
    <source>
        <dbReference type="EMBL" id="RZN64487.1"/>
    </source>
</evidence>